<name>A0A699ZWJ4_HAELA</name>
<organism evidence="1 2">
    <name type="scientific">Haematococcus lacustris</name>
    <name type="common">Green alga</name>
    <name type="synonym">Haematococcus pluvialis</name>
    <dbReference type="NCBI Taxonomy" id="44745"/>
    <lineage>
        <taxon>Eukaryota</taxon>
        <taxon>Viridiplantae</taxon>
        <taxon>Chlorophyta</taxon>
        <taxon>core chlorophytes</taxon>
        <taxon>Chlorophyceae</taxon>
        <taxon>CS clade</taxon>
        <taxon>Chlamydomonadales</taxon>
        <taxon>Haematococcaceae</taxon>
        <taxon>Haematococcus</taxon>
    </lineage>
</organism>
<proteinExistence type="predicted"/>
<reference evidence="1 2" key="1">
    <citation type="submission" date="2020-02" db="EMBL/GenBank/DDBJ databases">
        <title>Draft genome sequence of Haematococcus lacustris strain NIES-144.</title>
        <authorList>
            <person name="Morimoto D."/>
            <person name="Nakagawa S."/>
            <person name="Yoshida T."/>
            <person name="Sawayama S."/>
        </authorList>
    </citation>
    <scope>NUCLEOTIDE SEQUENCE [LARGE SCALE GENOMIC DNA]</scope>
    <source>
        <strain evidence="1 2">NIES-144</strain>
    </source>
</reference>
<dbReference type="Proteomes" id="UP000485058">
    <property type="component" value="Unassembled WGS sequence"/>
</dbReference>
<evidence type="ECO:0000313" key="1">
    <source>
        <dbReference type="EMBL" id="GFH27287.1"/>
    </source>
</evidence>
<accession>A0A699ZWJ4</accession>
<dbReference type="EMBL" id="BLLF01003421">
    <property type="protein sequence ID" value="GFH27287.1"/>
    <property type="molecule type" value="Genomic_DNA"/>
</dbReference>
<keyword evidence="2" id="KW-1185">Reference proteome</keyword>
<feature type="non-terminal residue" evidence="1">
    <location>
        <position position="1"/>
    </location>
</feature>
<evidence type="ECO:0000313" key="2">
    <source>
        <dbReference type="Proteomes" id="UP000485058"/>
    </source>
</evidence>
<gene>
    <name evidence="1" type="ORF">HaLaN_25583</name>
</gene>
<comment type="caution">
    <text evidence="1">The sequence shown here is derived from an EMBL/GenBank/DDBJ whole genome shotgun (WGS) entry which is preliminary data.</text>
</comment>
<protein>
    <submittedName>
        <fullName evidence="1">Uncharacterized protein</fullName>
    </submittedName>
</protein>
<dbReference type="AlphaFoldDB" id="A0A699ZWJ4"/>
<sequence>MSYPNLLARQQLQHCQVHTCYCATGCWAGALGARPRSFLKPRPGYSLALEGALAWCCHLHSSSGRHLLSPARWRLRAAFQSLSTHLPMFPEVAWSSFGHHMRPCTGASNRLLQADRNKRPGGLDAVQLLLTGLGAVHS</sequence>